<evidence type="ECO:0000313" key="3">
    <source>
        <dbReference type="EMBL" id="PXF40374.1"/>
    </source>
</evidence>
<proteinExistence type="predicted"/>
<keyword evidence="3" id="KW-0808">Transferase</keyword>
<dbReference type="EMBL" id="NBIV01000304">
    <property type="protein sequence ID" value="PXF40374.1"/>
    <property type="molecule type" value="Genomic_DNA"/>
</dbReference>
<dbReference type="PROSITE" id="PS50011">
    <property type="entry name" value="PROTEIN_KINASE_DOM"/>
    <property type="match status" value="1"/>
</dbReference>
<dbReference type="PANTHER" id="PTHR11909">
    <property type="entry name" value="CASEIN KINASE-RELATED"/>
    <property type="match status" value="1"/>
</dbReference>
<dbReference type="STRING" id="448386.A0A2V3IE85"/>
<dbReference type="InterPro" id="IPR050235">
    <property type="entry name" value="CK1_Ser-Thr_kinase"/>
</dbReference>
<dbReference type="InterPro" id="IPR011009">
    <property type="entry name" value="Kinase-like_dom_sf"/>
</dbReference>
<evidence type="ECO:0000259" key="2">
    <source>
        <dbReference type="PROSITE" id="PS50011"/>
    </source>
</evidence>
<dbReference type="AlphaFoldDB" id="A0A2V3IE85"/>
<dbReference type="SMART" id="SM00220">
    <property type="entry name" value="S_TKc"/>
    <property type="match status" value="1"/>
</dbReference>
<evidence type="ECO:0000313" key="4">
    <source>
        <dbReference type="Proteomes" id="UP000247409"/>
    </source>
</evidence>
<dbReference type="PROSITE" id="PS00107">
    <property type="entry name" value="PROTEIN_KINASE_ATP"/>
    <property type="match status" value="1"/>
</dbReference>
<dbReference type="Gene3D" id="1.10.510.10">
    <property type="entry name" value="Transferase(Phosphotransferase) domain 1"/>
    <property type="match status" value="1"/>
</dbReference>
<evidence type="ECO:0000256" key="1">
    <source>
        <dbReference type="PROSITE-ProRule" id="PRU10141"/>
    </source>
</evidence>
<dbReference type="GO" id="GO:0005524">
    <property type="term" value="F:ATP binding"/>
    <property type="evidence" value="ECO:0007669"/>
    <property type="project" value="UniProtKB-UniRule"/>
</dbReference>
<keyword evidence="4" id="KW-1185">Reference proteome</keyword>
<comment type="caution">
    <text evidence="3">The sequence shown here is derived from an EMBL/GenBank/DDBJ whole genome shotgun (WGS) entry which is preliminary data.</text>
</comment>
<keyword evidence="3" id="KW-0418">Kinase</keyword>
<name>A0A2V3IE85_9FLOR</name>
<keyword evidence="1" id="KW-0547">Nucleotide-binding</keyword>
<dbReference type="Proteomes" id="UP000247409">
    <property type="component" value="Unassembled WGS sequence"/>
</dbReference>
<dbReference type="OrthoDB" id="1171at2759"/>
<protein>
    <submittedName>
        <fullName evidence="3">Casein kinase I</fullName>
    </submittedName>
</protein>
<dbReference type="SUPFAM" id="SSF56112">
    <property type="entry name" value="Protein kinase-like (PK-like)"/>
    <property type="match status" value="1"/>
</dbReference>
<sequence>MIPDLDEFSGKRFNRYVLQDKLGEGSFGTVYSAKNLDNGKLFAAKLEEKEDRVPSLMKELQIYRRLHKRGRIPGIPRIYHYEEQDNVCVMIMDKAGDHIDRDEAGRPRTLPIESVLKIAYHGLTTLEKVHEKGIIHTDLKPNNILQNPSGNSPCMCIVDFGLAKSFYEAGTKKHIEMKTNPKIEGPIVYATVNTHDCLTPSRRDDLETFGYVLVQLFKGKLPWEKVVNEELRECMQKFKTTSYSEWYNSYLGAVLRAYPKVGELKRNISAEDLCEGMPEIFTKYMKYVRSMVFSEKPCYDYFCDQFLATAEHLGCNILADRRDEEEYDDTLQKELGKLGVSRLSD</sequence>
<accession>A0A2V3IE85</accession>
<dbReference type="GO" id="GO:0004672">
    <property type="term" value="F:protein kinase activity"/>
    <property type="evidence" value="ECO:0007669"/>
    <property type="project" value="InterPro"/>
</dbReference>
<feature type="binding site" evidence="1">
    <location>
        <position position="45"/>
    </location>
    <ligand>
        <name>ATP</name>
        <dbReference type="ChEBI" id="CHEBI:30616"/>
    </ligand>
</feature>
<dbReference type="InterPro" id="IPR017441">
    <property type="entry name" value="Protein_kinase_ATP_BS"/>
</dbReference>
<feature type="domain" description="Protein kinase" evidence="2">
    <location>
        <begin position="16"/>
        <end position="280"/>
    </location>
</feature>
<dbReference type="InterPro" id="IPR000719">
    <property type="entry name" value="Prot_kinase_dom"/>
</dbReference>
<keyword evidence="1" id="KW-0067">ATP-binding</keyword>
<dbReference type="Pfam" id="PF00069">
    <property type="entry name" value="Pkinase"/>
    <property type="match status" value="1"/>
</dbReference>
<organism evidence="3 4">
    <name type="scientific">Gracilariopsis chorda</name>
    <dbReference type="NCBI Taxonomy" id="448386"/>
    <lineage>
        <taxon>Eukaryota</taxon>
        <taxon>Rhodophyta</taxon>
        <taxon>Florideophyceae</taxon>
        <taxon>Rhodymeniophycidae</taxon>
        <taxon>Gracilariales</taxon>
        <taxon>Gracilariaceae</taxon>
        <taxon>Gracilariopsis</taxon>
    </lineage>
</organism>
<gene>
    <name evidence="3" type="ORF">BWQ96_09916</name>
</gene>
<reference evidence="3 4" key="1">
    <citation type="journal article" date="2018" name="Mol. Biol. Evol.">
        <title>Analysis of the draft genome of the red seaweed Gracilariopsis chorda provides insights into genome size evolution in Rhodophyta.</title>
        <authorList>
            <person name="Lee J."/>
            <person name="Yang E.C."/>
            <person name="Graf L."/>
            <person name="Yang J.H."/>
            <person name="Qiu H."/>
            <person name="Zel Zion U."/>
            <person name="Chan C.X."/>
            <person name="Stephens T.G."/>
            <person name="Weber A.P.M."/>
            <person name="Boo G.H."/>
            <person name="Boo S.M."/>
            <person name="Kim K.M."/>
            <person name="Shin Y."/>
            <person name="Jung M."/>
            <person name="Lee S.J."/>
            <person name="Yim H.S."/>
            <person name="Lee J.H."/>
            <person name="Bhattacharya D."/>
            <person name="Yoon H.S."/>
        </authorList>
    </citation>
    <scope>NUCLEOTIDE SEQUENCE [LARGE SCALE GENOMIC DNA]</scope>
    <source>
        <strain evidence="3 4">SKKU-2015</strain>
        <tissue evidence="3">Whole body</tissue>
    </source>
</reference>